<evidence type="ECO:0000256" key="8">
    <source>
        <dbReference type="HAMAP-Rule" id="MF_00952"/>
    </source>
</evidence>
<dbReference type="PROSITE" id="PS00396">
    <property type="entry name" value="TOPO_IA_1"/>
    <property type="match status" value="1"/>
</dbReference>
<dbReference type="GO" id="GO:0046872">
    <property type="term" value="F:metal ion binding"/>
    <property type="evidence" value="ECO:0007669"/>
    <property type="project" value="UniProtKB-KW"/>
</dbReference>
<dbReference type="GO" id="GO:0003677">
    <property type="term" value="F:DNA binding"/>
    <property type="evidence" value="ECO:0007669"/>
    <property type="project" value="UniProtKB-KW"/>
</dbReference>
<keyword evidence="6 8" id="KW-0238">DNA-binding</keyword>
<accession>A0A7X6L7C1</accession>
<feature type="site" description="Interaction with DNA" evidence="8">
    <location>
        <position position="169"/>
    </location>
</feature>
<dbReference type="AlphaFoldDB" id="A0A7X6L7C1"/>
<dbReference type="SMART" id="SM00437">
    <property type="entry name" value="TOP1Ac"/>
    <property type="match status" value="1"/>
</dbReference>
<feature type="region of interest" description="Disordered" evidence="9">
    <location>
        <begin position="842"/>
        <end position="876"/>
    </location>
</feature>
<dbReference type="InterPro" id="IPR003601">
    <property type="entry name" value="Topo_IA_2"/>
</dbReference>
<dbReference type="NCBIfam" id="TIGR01051">
    <property type="entry name" value="topA_bact"/>
    <property type="match status" value="1"/>
</dbReference>
<dbReference type="InterPro" id="IPR025589">
    <property type="entry name" value="Toprim_C_rpt"/>
</dbReference>
<dbReference type="GO" id="GO:0006265">
    <property type="term" value="P:DNA topological change"/>
    <property type="evidence" value="ECO:0007669"/>
    <property type="project" value="UniProtKB-UniRule"/>
</dbReference>
<dbReference type="CDD" id="cd03363">
    <property type="entry name" value="TOPRIM_TopoIA_TopoI"/>
    <property type="match status" value="1"/>
</dbReference>
<comment type="caution">
    <text evidence="12">The sequence shown here is derived from an EMBL/GenBank/DDBJ whole genome shotgun (WGS) entry which is preliminary data.</text>
</comment>
<dbReference type="SMART" id="SM00436">
    <property type="entry name" value="TOP1Bc"/>
    <property type="match status" value="1"/>
</dbReference>
<feature type="site" description="Interaction with DNA" evidence="8">
    <location>
        <position position="46"/>
    </location>
</feature>
<dbReference type="SUPFAM" id="SSF56712">
    <property type="entry name" value="Prokaryotic type I DNA topoisomerase"/>
    <property type="match status" value="1"/>
</dbReference>
<dbReference type="PROSITE" id="PS50880">
    <property type="entry name" value="TOPRIM"/>
    <property type="match status" value="1"/>
</dbReference>
<dbReference type="InterPro" id="IPR003602">
    <property type="entry name" value="Topo_IA_DNA-bd_dom"/>
</dbReference>
<dbReference type="Pfam" id="PF13368">
    <property type="entry name" value="Toprim_C_rpt"/>
    <property type="match status" value="4"/>
</dbReference>
<evidence type="ECO:0000256" key="6">
    <source>
        <dbReference type="ARBA" id="ARBA00023125"/>
    </source>
</evidence>
<feature type="region of interest" description="Interaction with DNA" evidence="8">
    <location>
        <begin position="189"/>
        <end position="194"/>
    </location>
</feature>
<evidence type="ECO:0000256" key="2">
    <source>
        <dbReference type="ARBA" id="ARBA00009446"/>
    </source>
</evidence>
<dbReference type="SMART" id="SM00493">
    <property type="entry name" value="TOPRIM"/>
    <property type="match status" value="1"/>
</dbReference>
<feature type="region of interest" description="Disordered" evidence="9">
    <location>
        <begin position="739"/>
        <end position="762"/>
    </location>
</feature>
<feature type="compositionally biased region" description="Basic residues" evidence="9">
    <location>
        <begin position="911"/>
        <end position="938"/>
    </location>
</feature>
<dbReference type="PANTHER" id="PTHR42785">
    <property type="entry name" value="DNA TOPOISOMERASE, TYPE IA, CORE"/>
    <property type="match status" value="1"/>
</dbReference>
<keyword evidence="7 8" id="KW-0413">Isomerase</keyword>
<sequence length="966" mass="105353">MATRDRGAADQGRALRRLVIVESPTKARKIAPYLGRNYTVEASVGHIRDLPRGAADVPAKYKGQSWARLGVDVDNDFEPIYVVSPDKKAKVTELKSLLKDADELYLATDPDREGEAIAWHLLETLKPKVPVRRMVFHEITEPAIQAAAADTRDLDNDLVDAQETRRILDRLYGYEVSPVLWKKVMPRLSAGRVQSVATRVIVQRERERMSFRSAEYWDIAAKLDAGNGEEGDATNPRTFGARLVTVDGARVATGRDFGSDGQLKATSGVVVLDEGYARRLAEALDGADLVVSSAEAKPYTRKPYPPFMTSTLQQEAGRKLRFTSERTMRVAQRLYENGYITYMRTDSTTLSESAIAAARAQATQLYGSEFVHPTARQYTRKVKNAQEAHEAIRPAGDTFATPGQLHARLDNDEFRLYELIWQRTVASQMADARGTTLTLRITGVAGTGEECVFSASGRTITFPGFLKAYVESVDEEAGGQSDDAESRLPALDEGQAVTAVELNPDGHSTNPPARYTEASLIKTLEELGIGRPSTYSSIIKTILDRGYVYKRGSALVPSWVAFAVIGLLEEHFGRLVDFDFTAAMEDDLDAIAGGREQRGNWLSSFYFGGDHGVEGSVARSGGLKKMVGQRLDDIDAREINSIKLFSDADGRDVVVRVGKYGPYLERMVADPDDPEGNPVSQRANLPDDLPPDELTPEVAEKLFSTPQEGRSLGIDPESGHEIVAKEGRFGPYVTEVLPEPQVEQGQEPAKKTAKKAAAPKPRTGSLFKSMDLATITLDDALKLLSLPRVVGTDPASGEEITAQNGRYGPYLKKGTDSRSLNTEDQIFTVTLEEALKIYAEPKRRGRQASSAAPLRELGNDSASGKPMVIKDGRFGPYVTDGETNATLRKGDEIESITPERAMELLADRRARGPVKKTAKKAAAKKAPAKKAAAKKTAAKKATTTKTVAKKTAAQKTAAKKTGVGKS</sequence>
<evidence type="ECO:0000256" key="9">
    <source>
        <dbReference type="SAM" id="MobiDB-lite"/>
    </source>
</evidence>
<reference evidence="12 13" key="1">
    <citation type="submission" date="2020-04" db="EMBL/GenBank/DDBJ databases">
        <title>MicrobeNet Type strains.</title>
        <authorList>
            <person name="Nicholson A.C."/>
        </authorList>
    </citation>
    <scope>NUCLEOTIDE SEQUENCE [LARGE SCALE GENOMIC DNA]</scope>
    <source>
        <strain evidence="12 13">DSM 44956</strain>
    </source>
</reference>
<comment type="subunit">
    <text evidence="8">Monomer.</text>
</comment>
<dbReference type="InterPro" id="IPR028612">
    <property type="entry name" value="Topoisom_1_IA"/>
</dbReference>
<dbReference type="PRINTS" id="PR00417">
    <property type="entry name" value="PRTPISMRASEI"/>
</dbReference>
<evidence type="ECO:0000256" key="3">
    <source>
        <dbReference type="ARBA" id="ARBA00022723"/>
    </source>
</evidence>
<feature type="compositionally biased region" description="Low complexity" evidence="9">
    <location>
        <begin position="939"/>
        <end position="966"/>
    </location>
</feature>
<comment type="similarity">
    <text evidence="2 8">Belongs to the type IA topoisomerase family.</text>
</comment>
<proteinExistence type="inferred from homology"/>
<dbReference type="Proteomes" id="UP000540698">
    <property type="component" value="Unassembled WGS sequence"/>
</dbReference>
<feature type="site" description="Interaction with DNA" evidence="8">
    <location>
        <position position="344"/>
    </location>
</feature>
<dbReference type="InterPro" id="IPR013824">
    <property type="entry name" value="Topo_IA_cen_sub1"/>
</dbReference>
<keyword evidence="5 8" id="KW-0799">Topoisomerase</keyword>
<name>A0A7X6L7C1_9NOCA</name>
<evidence type="ECO:0000313" key="13">
    <source>
        <dbReference type="Proteomes" id="UP000540698"/>
    </source>
</evidence>
<keyword evidence="4" id="KW-0460">Magnesium</keyword>
<feature type="domain" description="Topo IA-type catalytic" evidence="11">
    <location>
        <begin position="155"/>
        <end position="614"/>
    </location>
</feature>
<dbReference type="CDD" id="cd00186">
    <property type="entry name" value="TOP1Ac"/>
    <property type="match status" value="1"/>
</dbReference>
<dbReference type="InterPro" id="IPR013825">
    <property type="entry name" value="Topo_IA_cen_sub2"/>
</dbReference>
<gene>
    <name evidence="8 12" type="primary">topA</name>
    <name evidence="12" type="ORF">HGB38_23740</name>
</gene>
<dbReference type="Gene3D" id="1.10.460.10">
    <property type="entry name" value="Topoisomerase I, domain 2"/>
    <property type="match status" value="1"/>
</dbReference>
<organism evidence="12 13">
    <name type="scientific">Nocardia gamkensis</name>
    <dbReference type="NCBI Taxonomy" id="352869"/>
    <lineage>
        <taxon>Bacteria</taxon>
        <taxon>Bacillati</taxon>
        <taxon>Actinomycetota</taxon>
        <taxon>Actinomycetes</taxon>
        <taxon>Mycobacteriales</taxon>
        <taxon>Nocardiaceae</taxon>
        <taxon>Nocardia</taxon>
    </lineage>
</organism>
<evidence type="ECO:0000256" key="5">
    <source>
        <dbReference type="ARBA" id="ARBA00023029"/>
    </source>
</evidence>
<feature type="region of interest" description="Disordered" evidence="9">
    <location>
        <begin position="666"/>
        <end position="694"/>
    </location>
</feature>
<dbReference type="InterPro" id="IPR023406">
    <property type="entry name" value="Topo_IA_AS"/>
</dbReference>
<dbReference type="EC" id="5.6.2.1" evidence="8"/>
<evidence type="ECO:0000259" key="10">
    <source>
        <dbReference type="PROSITE" id="PS50880"/>
    </source>
</evidence>
<dbReference type="InterPro" id="IPR005733">
    <property type="entry name" value="TopoI_bac-type"/>
</dbReference>
<dbReference type="GO" id="GO:0003917">
    <property type="term" value="F:DNA topoisomerase type I (single strand cut, ATP-independent) activity"/>
    <property type="evidence" value="ECO:0007669"/>
    <property type="project" value="UniProtKB-UniRule"/>
</dbReference>
<feature type="active site" description="O-(5'-phospho-DNA)-tyrosine intermediate" evidence="8">
    <location>
        <position position="342"/>
    </location>
</feature>
<dbReference type="HAMAP" id="MF_00952">
    <property type="entry name" value="Topoisom_1_prok"/>
    <property type="match status" value="1"/>
</dbReference>
<dbReference type="Pfam" id="PF01751">
    <property type="entry name" value="Toprim"/>
    <property type="match status" value="1"/>
</dbReference>
<dbReference type="InterPro" id="IPR013497">
    <property type="entry name" value="Topo_IA_cen"/>
</dbReference>
<evidence type="ECO:0000259" key="11">
    <source>
        <dbReference type="PROSITE" id="PS52039"/>
    </source>
</evidence>
<dbReference type="InterPro" id="IPR013826">
    <property type="entry name" value="Topo_IA_cen_sub3"/>
</dbReference>
<feature type="domain" description="Toprim" evidence="10">
    <location>
        <begin position="16"/>
        <end position="140"/>
    </location>
</feature>
<feature type="site" description="Interaction with DNA" evidence="8">
    <location>
        <position position="174"/>
    </location>
</feature>
<keyword evidence="13" id="KW-1185">Reference proteome</keyword>
<dbReference type="Gene3D" id="3.40.50.140">
    <property type="match status" value="1"/>
</dbReference>
<protein>
    <recommendedName>
        <fullName evidence="8">DNA topoisomerase 1</fullName>
        <ecNumber evidence="8">5.6.2.1</ecNumber>
    </recommendedName>
    <alternativeName>
        <fullName evidence="8">DNA topoisomerase I</fullName>
    </alternativeName>
</protein>
<comment type="function">
    <text evidence="8">Releases the supercoiling and torsional tension of DNA, which is introduced during the DNA replication and transcription, by transiently cleaving and rejoining one strand of the DNA duplex. Introduces a single-strand break via transesterification at a target site in duplex DNA. The scissile phosphodiester is attacked by the catalytic tyrosine of the enzyme, resulting in the formation of a DNA-(5'-phosphotyrosyl)-enzyme intermediate and the expulsion of a 3'-OH DNA strand. The free DNA strand then undergoes passage around the unbroken strand, thus removing DNA supercoils. Finally, in the religation step, the DNA 3'-OH attacks the covalent intermediate to expel the active-site tyrosine and restore the DNA phosphodiester backbone.</text>
</comment>
<evidence type="ECO:0000256" key="1">
    <source>
        <dbReference type="ARBA" id="ARBA00000213"/>
    </source>
</evidence>
<dbReference type="InterPro" id="IPR000380">
    <property type="entry name" value="Topo_IA"/>
</dbReference>
<dbReference type="InterPro" id="IPR023405">
    <property type="entry name" value="Topo_IA_core_domain"/>
</dbReference>
<dbReference type="EMBL" id="JAAXOS010000011">
    <property type="protein sequence ID" value="NKY29206.1"/>
    <property type="molecule type" value="Genomic_DNA"/>
</dbReference>
<dbReference type="Gene3D" id="2.70.20.10">
    <property type="entry name" value="Topoisomerase I, domain 3"/>
    <property type="match status" value="1"/>
</dbReference>
<comment type="catalytic activity">
    <reaction evidence="1 8">
        <text>ATP-independent breakage of single-stranded DNA, followed by passage and rejoining.</text>
        <dbReference type="EC" id="5.6.2.1"/>
    </reaction>
</comment>
<dbReference type="PANTHER" id="PTHR42785:SF1">
    <property type="entry name" value="DNA TOPOISOMERASE"/>
    <property type="match status" value="1"/>
</dbReference>
<dbReference type="PROSITE" id="PS52039">
    <property type="entry name" value="TOPO_IA_2"/>
    <property type="match status" value="1"/>
</dbReference>
<dbReference type="Gene3D" id="1.10.290.10">
    <property type="entry name" value="Topoisomerase I, domain 4"/>
    <property type="match status" value="1"/>
</dbReference>
<evidence type="ECO:0000256" key="4">
    <source>
        <dbReference type="ARBA" id="ARBA00022842"/>
    </source>
</evidence>
<feature type="region of interest" description="Disordered" evidence="9">
    <location>
        <begin position="908"/>
        <end position="966"/>
    </location>
</feature>
<evidence type="ECO:0000256" key="7">
    <source>
        <dbReference type="ARBA" id="ARBA00023235"/>
    </source>
</evidence>
<dbReference type="InterPro" id="IPR034149">
    <property type="entry name" value="TOPRIM_TopoI"/>
</dbReference>
<feature type="site" description="Interaction with DNA" evidence="8">
    <location>
        <position position="166"/>
    </location>
</feature>
<evidence type="ECO:0000313" key="12">
    <source>
        <dbReference type="EMBL" id="NKY29206.1"/>
    </source>
</evidence>
<feature type="site" description="Interaction with DNA" evidence="8">
    <location>
        <position position="545"/>
    </location>
</feature>
<dbReference type="Pfam" id="PF01131">
    <property type="entry name" value="Topoisom_bac"/>
    <property type="match status" value="1"/>
</dbReference>
<keyword evidence="3" id="KW-0479">Metal-binding</keyword>
<dbReference type="InterPro" id="IPR006171">
    <property type="entry name" value="TOPRIM_dom"/>
</dbReference>
<feature type="site" description="Interaction with DNA" evidence="8">
    <location>
        <position position="181"/>
    </location>
</feature>
<feature type="site" description="Interaction with DNA" evidence="8">
    <location>
        <position position="165"/>
    </location>
</feature>